<dbReference type="EMBL" id="RYZI01000052">
    <property type="protein sequence ID" value="RWA12395.1"/>
    <property type="molecule type" value="Genomic_DNA"/>
</dbReference>
<dbReference type="PANTHER" id="PTHR31996:SF2">
    <property type="entry name" value="COILED-COIL DOMAIN-CONTAINING PROTEIN 115"/>
    <property type="match status" value="1"/>
</dbReference>
<organism evidence="3 4">
    <name type="scientific">Xylaria grammica</name>
    <dbReference type="NCBI Taxonomy" id="363999"/>
    <lineage>
        <taxon>Eukaryota</taxon>
        <taxon>Fungi</taxon>
        <taxon>Dikarya</taxon>
        <taxon>Ascomycota</taxon>
        <taxon>Pezizomycotina</taxon>
        <taxon>Sordariomycetes</taxon>
        <taxon>Xylariomycetidae</taxon>
        <taxon>Xylariales</taxon>
        <taxon>Xylariaceae</taxon>
        <taxon>Xylaria</taxon>
    </lineage>
</organism>
<evidence type="ECO:0000256" key="2">
    <source>
        <dbReference type="SAM" id="MobiDB-lite"/>
    </source>
</evidence>
<dbReference type="AlphaFoldDB" id="A0A439DDE6"/>
<dbReference type="InterPro" id="IPR040357">
    <property type="entry name" value="Vma22/CCDC115"/>
</dbReference>
<keyword evidence="4" id="KW-1185">Reference proteome</keyword>
<gene>
    <name evidence="3" type="ORF">EKO27_g2720</name>
</gene>
<dbReference type="Proteomes" id="UP000286045">
    <property type="component" value="Unassembled WGS sequence"/>
</dbReference>
<evidence type="ECO:0000313" key="4">
    <source>
        <dbReference type="Proteomes" id="UP000286045"/>
    </source>
</evidence>
<dbReference type="GO" id="GO:0070072">
    <property type="term" value="P:vacuolar proton-transporting V-type ATPase complex assembly"/>
    <property type="evidence" value="ECO:0007669"/>
    <property type="project" value="InterPro"/>
</dbReference>
<dbReference type="GO" id="GO:0051082">
    <property type="term" value="F:unfolded protein binding"/>
    <property type="evidence" value="ECO:0007669"/>
    <property type="project" value="TreeGrafter"/>
</dbReference>
<sequence>MDQDHIDGLLERYLYLLHDYTSLREELTALQTGMYRNIARANFAAERGMRFGQDYYDDRMQACRRLYISCQSRGQTQSPSESQNRKSPVVLSGITTSFAVINPAATVKDSEADVEASNLNPPPSSETEAEAESVGQAAIKPTNIEAPSVPNPSSGTGIDAQRERNARAPVGECTDSPPPMAKKGTAASQKPNDPLRWFGLLAPMPLREAQAQGVRAVEQVIPRLASLNAEMAAVEIEVRRARKRRAKADAGASRLPLHGE</sequence>
<name>A0A439DDE6_9PEZI</name>
<dbReference type="GO" id="GO:1990871">
    <property type="term" value="C:Vma12-Vma22 assembly complex"/>
    <property type="evidence" value="ECO:0007669"/>
    <property type="project" value="TreeGrafter"/>
</dbReference>
<dbReference type="Pfam" id="PF21730">
    <property type="entry name" value="Vma22_CCDC115"/>
    <property type="match status" value="1"/>
</dbReference>
<proteinExistence type="predicted"/>
<accession>A0A439DDE6</accession>
<feature type="region of interest" description="Disordered" evidence="2">
    <location>
        <begin position="109"/>
        <end position="194"/>
    </location>
</feature>
<protein>
    <recommendedName>
        <fullName evidence="1">Vacuolar ATPase assembly protein VMA22</fullName>
    </recommendedName>
</protein>
<comment type="caution">
    <text evidence="3">The sequence shown here is derived from an EMBL/GenBank/DDBJ whole genome shotgun (WGS) entry which is preliminary data.</text>
</comment>
<reference evidence="3 4" key="1">
    <citation type="submission" date="2018-12" db="EMBL/GenBank/DDBJ databases">
        <title>Draft genome sequence of Xylaria grammica IHI A82.</title>
        <authorList>
            <person name="Buettner E."/>
            <person name="Kellner H."/>
        </authorList>
    </citation>
    <scope>NUCLEOTIDE SEQUENCE [LARGE SCALE GENOMIC DNA]</scope>
    <source>
        <strain evidence="3 4">IHI A82</strain>
    </source>
</reference>
<dbReference type="PANTHER" id="PTHR31996">
    <property type="entry name" value="COILED-COIL DOMAIN-CONTAINING PROTEIN 115"/>
    <property type="match status" value="1"/>
</dbReference>
<evidence type="ECO:0000256" key="1">
    <source>
        <dbReference type="ARBA" id="ARBA00093634"/>
    </source>
</evidence>
<evidence type="ECO:0000313" key="3">
    <source>
        <dbReference type="EMBL" id="RWA12395.1"/>
    </source>
</evidence>
<dbReference type="STRING" id="363999.A0A439DDE6"/>